<keyword evidence="1" id="KW-0472">Membrane</keyword>
<evidence type="ECO:0000256" key="1">
    <source>
        <dbReference type="SAM" id="Phobius"/>
    </source>
</evidence>
<feature type="transmembrane region" description="Helical" evidence="1">
    <location>
        <begin position="37"/>
        <end position="58"/>
    </location>
</feature>
<name>A0A2T4Z0C2_9BACL</name>
<gene>
    <name evidence="2" type="ORF">C8J48_3508</name>
</gene>
<evidence type="ECO:0000313" key="3">
    <source>
        <dbReference type="Proteomes" id="UP000241639"/>
    </source>
</evidence>
<dbReference type="Proteomes" id="UP000241639">
    <property type="component" value="Unassembled WGS sequence"/>
</dbReference>
<keyword evidence="1" id="KW-0812">Transmembrane</keyword>
<dbReference type="EMBL" id="PZZP01000004">
    <property type="protein sequence ID" value="PTM53197.1"/>
    <property type="molecule type" value="Genomic_DNA"/>
</dbReference>
<dbReference type="Pfam" id="PF06695">
    <property type="entry name" value="Sm_multidrug_ex"/>
    <property type="match status" value="1"/>
</dbReference>
<dbReference type="RefSeq" id="WP_107728491.1">
    <property type="nucleotide sequence ID" value="NZ_PZZP01000004.1"/>
</dbReference>
<evidence type="ECO:0000313" key="2">
    <source>
        <dbReference type="EMBL" id="PTM53197.1"/>
    </source>
</evidence>
<proteinExistence type="predicted"/>
<feature type="transmembrane region" description="Helical" evidence="1">
    <location>
        <begin position="106"/>
        <end position="126"/>
    </location>
</feature>
<protein>
    <submittedName>
        <fullName evidence="2">Putative small multi-drug export protein</fullName>
    </submittedName>
</protein>
<dbReference type="OrthoDB" id="6400183at2"/>
<reference evidence="2 3" key="1">
    <citation type="submission" date="2018-04" db="EMBL/GenBank/DDBJ databases">
        <title>Genomic Encyclopedia of Archaeal and Bacterial Type Strains, Phase II (KMG-II): from individual species to whole genera.</title>
        <authorList>
            <person name="Goeker M."/>
        </authorList>
    </citation>
    <scope>NUCLEOTIDE SEQUENCE [LARGE SCALE GENOMIC DNA]</scope>
    <source>
        <strain evidence="2 3">DSM 45169</strain>
    </source>
</reference>
<feature type="transmembrane region" description="Helical" evidence="1">
    <location>
        <begin position="6"/>
        <end position="30"/>
    </location>
</feature>
<dbReference type="AlphaFoldDB" id="A0A2T4Z0C2"/>
<organism evidence="2 3">
    <name type="scientific">Desmospora activa DSM 45169</name>
    <dbReference type="NCBI Taxonomy" id="1121389"/>
    <lineage>
        <taxon>Bacteria</taxon>
        <taxon>Bacillati</taxon>
        <taxon>Bacillota</taxon>
        <taxon>Bacilli</taxon>
        <taxon>Bacillales</taxon>
        <taxon>Thermoactinomycetaceae</taxon>
        <taxon>Desmospora</taxon>
    </lineage>
</organism>
<keyword evidence="1" id="KW-1133">Transmembrane helix</keyword>
<feature type="transmembrane region" description="Helical" evidence="1">
    <location>
        <begin position="133"/>
        <end position="159"/>
    </location>
</feature>
<comment type="caution">
    <text evidence="2">The sequence shown here is derived from an EMBL/GenBank/DDBJ whole genome shotgun (WGS) entry which is preliminary data.</text>
</comment>
<accession>A0A2T4Z0C2</accession>
<keyword evidence="3" id="KW-1185">Reference proteome</keyword>
<dbReference type="InterPro" id="IPR009577">
    <property type="entry name" value="Sm_multidrug_ex"/>
</dbReference>
<sequence>MWELIWMYLGLFLTAAIPWLELIVVVPAGVALGLNPVVVALIALLGNALPVLGIVVFFDWLGQRPWFRRFFQVAQNQSAGEEESDRRRKKRERAQRLFQKYGVPGLALLGPMIIGSHFSAALAMALRGGKNMVGAWMLISLTVWTIIMTIAAVAGFQWIPSYTA</sequence>